<dbReference type="EMBL" id="VBOR01000138">
    <property type="protein sequence ID" value="TMQ46928.1"/>
    <property type="molecule type" value="Genomic_DNA"/>
</dbReference>
<dbReference type="InterPro" id="IPR027417">
    <property type="entry name" value="P-loop_NTPase"/>
</dbReference>
<dbReference type="Pfam" id="PF25873">
    <property type="entry name" value="WHD_MalT"/>
    <property type="match status" value="1"/>
</dbReference>
<dbReference type="Proteomes" id="UP000316292">
    <property type="component" value="Unassembled WGS sequence"/>
</dbReference>
<evidence type="ECO:0000259" key="1">
    <source>
        <dbReference type="Pfam" id="PF25873"/>
    </source>
</evidence>
<accession>A0A538S6B7</accession>
<evidence type="ECO:0000313" key="3">
    <source>
        <dbReference type="Proteomes" id="UP000316292"/>
    </source>
</evidence>
<reference evidence="2 3" key="1">
    <citation type="journal article" date="2019" name="Nat. Microbiol.">
        <title>Mediterranean grassland soil C-N compound turnover is dependent on rainfall and depth, and is mediated by genomically divergent microorganisms.</title>
        <authorList>
            <person name="Diamond S."/>
            <person name="Andeer P.F."/>
            <person name="Li Z."/>
            <person name="Crits-Christoph A."/>
            <person name="Burstein D."/>
            <person name="Anantharaman K."/>
            <person name="Lane K.R."/>
            <person name="Thomas B.C."/>
            <person name="Pan C."/>
            <person name="Northen T.R."/>
            <person name="Banfield J.F."/>
        </authorList>
    </citation>
    <scope>NUCLEOTIDE SEQUENCE [LARGE SCALE GENOMIC DNA]</scope>
    <source>
        <strain evidence="2">WS_1</strain>
    </source>
</reference>
<dbReference type="SUPFAM" id="SSF52540">
    <property type="entry name" value="P-loop containing nucleoside triphosphate hydrolases"/>
    <property type="match status" value="1"/>
</dbReference>
<feature type="non-terminal residue" evidence="2">
    <location>
        <position position="369"/>
    </location>
</feature>
<comment type="caution">
    <text evidence="2">The sequence shown here is derived from an EMBL/GenBank/DDBJ whole genome shotgun (WGS) entry which is preliminary data.</text>
</comment>
<dbReference type="Gene3D" id="3.40.50.300">
    <property type="entry name" value="P-loop containing nucleotide triphosphate hydrolases"/>
    <property type="match status" value="1"/>
</dbReference>
<evidence type="ECO:0000313" key="2">
    <source>
        <dbReference type="EMBL" id="TMQ46928.1"/>
    </source>
</evidence>
<dbReference type="InterPro" id="IPR059106">
    <property type="entry name" value="WHD_MalT"/>
</dbReference>
<organism evidence="2 3">
    <name type="scientific">Eiseniibacteriota bacterium</name>
    <dbReference type="NCBI Taxonomy" id="2212470"/>
    <lineage>
        <taxon>Bacteria</taxon>
        <taxon>Candidatus Eiseniibacteriota</taxon>
    </lineage>
</organism>
<gene>
    <name evidence="2" type="ORF">E6K71_11370</name>
</gene>
<sequence>MRRDRLLDWLNSKIHSRLIFVSAEAGYGKTTLLSDFARRSRPPTLWYRLDEEDRNWVSFINYLVAAGRQIDPTFAPGTFGLLRELGTSAPSRSTVVEAFIRELGTLGSGSILIFDDYHLVDDVPEVQAIMRDIVARAPERMTLVVLSRRVPTLPVARLRAQGEIAELTTDDLRFDQDETERLFRDTYGRPLDPDVLSDLSHRTEGWAASLQLVQSALRDRSAAQVRSFIRNLSGAHGELHDYLAEEVVGTLDEALQAFLMRTSILQTVDPVLASVVTGRTVEDAGQALDESERLGLISRRAELANSSLRFHPLVRDFLEARLRREIGAEGVVELHRTIARFAESRDWGLAAYHYANTGDTASLFSVIIG</sequence>
<dbReference type="AlphaFoldDB" id="A0A538S6B7"/>
<proteinExistence type="predicted"/>
<name>A0A538S6B7_UNCEI</name>
<feature type="domain" description="MalT-like winged helix" evidence="1">
    <location>
        <begin position="244"/>
        <end position="326"/>
    </location>
</feature>
<protein>
    <recommendedName>
        <fullName evidence="1">MalT-like winged helix domain-containing protein</fullName>
    </recommendedName>
</protein>